<feature type="domain" description="Type I restriction modification DNA specificity" evidence="4">
    <location>
        <begin position="44"/>
        <end position="204"/>
    </location>
</feature>
<evidence type="ECO:0000313" key="6">
    <source>
        <dbReference type="Proteomes" id="UP000095621"/>
    </source>
</evidence>
<dbReference type="RefSeq" id="WP_055214408.1">
    <property type="nucleotide sequence ID" value="NZ_CZBU01000001.1"/>
</dbReference>
<evidence type="ECO:0000259" key="4">
    <source>
        <dbReference type="Pfam" id="PF01420"/>
    </source>
</evidence>
<gene>
    <name evidence="5" type="primary">hsdS</name>
    <name evidence="5" type="ORF">ERS852490_00489</name>
</gene>
<dbReference type="Proteomes" id="UP000095621">
    <property type="component" value="Unassembled WGS sequence"/>
</dbReference>
<proteinExistence type="inferred from homology"/>
<name>A0A174YTU2_9FIRM</name>
<evidence type="ECO:0000256" key="3">
    <source>
        <dbReference type="ARBA" id="ARBA00023125"/>
    </source>
</evidence>
<dbReference type="InterPro" id="IPR052021">
    <property type="entry name" value="Type-I_RS_S_subunit"/>
</dbReference>
<organism evidence="5 6">
    <name type="scientific">Lachnospira eligens</name>
    <dbReference type="NCBI Taxonomy" id="39485"/>
    <lineage>
        <taxon>Bacteria</taxon>
        <taxon>Bacillati</taxon>
        <taxon>Bacillota</taxon>
        <taxon>Clostridia</taxon>
        <taxon>Lachnospirales</taxon>
        <taxon>Lachnospiraceae</taxon>
        <taxon>Lachnospira</taxon>
    </lineage>
</organism>
<dbReference type="GO" id="GO:0009307">
    <property type="term" value="P:DNA restriction-modification system"/>
    <property type="evidence" value="ECO:0007669"/>
    <property type="project" value="UniProtKB-KW"/>
</dbReference>
<dbReference type="PANTHER" id="PTHR30408">
    <property type="entry name" value="TYPE-1 RESTRICTION ENZYME ECOKI SPECIFICITY PROTEIN"/>
    <property type="match status" value="1"/>
</dbReference>
<evidence type="ECO:0000256" key="1">
    <source>
        <dbReference type="ARBA" id="ARBA00010923"/>
    </source>
</evidence>
<reference evidence="5 6" key="1">
    <citation type="submission" date="2015-09" db="EMBL/GenBank/DDBJ databases">
        <authorList>
            <consortium name="Pathogen Informatics"/>
        </authorList>
    </citation>
    <scope>NUCLEOTIDE SEQUENCE [LARGE SCALE GENOMIC DNA]</scope>
    <source>
        <strain evidence="5 6">2789STDY5834875</strain>
    </source>
</reference>
<evidence type="ECO:0000313" key="5">
    <source>
        <dbReference type="EMBL" id="CUQ75396.1"/>
    </source>
</evidence>
<protein>
    <submittedName>
        <fullName evidence="5">Type I restriction enzyme EcoKI specificity protein</fullName>
    </submittedName>
</protein>
<dbReference type="EMBL" id="CZBU01000001">
    <property type="protein sequence ID" value="CUQ75396.1"/>
    <property type="molecule type" value="Genomic_DNA"/>
</dbReference>
<dbReference type="OrthoDB" id="9795776at2"/>
<dbReference type="SUPFAM" id="SSF116734">
    <property type="entry name" value="DNA methylase specificity domain"/>
    <property type="match status" value="2"/>
</dbReference>
<accession>A0A174YTU2</accession>
<dbReference type="Pfam" id="PF01420">
    <property type="entry name" value="Methylase_S"/>
    <property type="match status" value="2"/>
</dbReference>
<sequence>MREMKDSGVEWIGEIPEDWNVGKTLYALSMPITDGPHETPELFDEGIPFISAEAVSCGNGHIDFEHIRGFISQEFYEECCKKYIPQINDIYMIKSGATTGKVAKVETQKLFTIWSPLAVFRVEPQRCYYEYLYYFIQSDAYQKQIENKWTYGTQQNIGMRTLEKLMICFPSITQQKLIADYLDSKCSKIDESIEAHQAIIEKLKEYKLSVITEAVTKGINPNVEMKESGIEWIGKIPIKWNVGKTLYALSMPITDGPHETPELFDKGIPFVSAEAVSCGNGVIDFEHIRGYISQEFYEECCKKYVPQINDIYMIKSGATTGKVAIVDTDRKFTIWSPLAVFRCNPNKMNYMYLLYFLQSDVYQKQVQDKWTYGTQQNIGMRSLEKLFVCFPSLDEQRNIADYLNEQCIRIEKNINERKLIIQKLKEYKKSLIYEVVTGKKEV</sequence>
<dbReference type="InterPro" id="IPR044946">
    <property type="entry name" value="Restrct_endonuc_typeI_TRD_sf"/>
</dbReference>
<dbReference type="Gene3D" id="1.10.287.1120">
    <property type="entry name" value="Bipartite methylase S protein"/>
    <property type="match status" value="1"/>
</dbReference>
<dbReference type="GO" id="GO:0003677">
    <property type="term" value="F:DNA binding"/>
    <property type="evidence" value="ECO:0007669"/>
    <property type="project" value="UniProtKB-KW"/>
</dbReference>
<comment type="similarity">
    <text evidence="1">Belongs to the type-I restriction system S methylase family.</text>
</comment>
<dbReference type="PANTHER" id="PTHR30408:SF12">
    <property type="entry name" value="TYPE I RESTRICTION ENZYME MJAVIII SPECIFICITY SUBUNIT"/>
    <property type="match status" value="1"/>
</dbReference>
<evidence type="ECO:0000256" key="2">
    <source>
        <dbReference type="ARBA" id="ARBA00022747"/>
    </source>
</evidence>
<dbReference type="Gene3D" id="3.90.220.20">
    <property type="entry name" value="DNA methylase specificity domains"/>
    <property type="match status" value="2"/>
</dbReference>
<keyword evidence="2" id="KW-0680">Restriction system</keyword>
<dbReference type="AlphaFoldDB" id="A0A174YTU2"/>
<keyword evidence="3" id="KW-0238">DNA-binding</keyword>
<feature type="domain" description="Type I restriction modification DNA specificity" evidence="4">
    <location>
        <begin position="267"/>
        <end position="416"/>
    </location>
</feature>
<dbReference type="InterPro" id="IPR000055">
    <property type="entry name" value="Restrct_endonuc_typeI_TRD"/>
</dbReference>